<feature type="transmembrane region" description="Helical" evidence="1">
    <location>
        <begin position="63"/>
        <end position="83"/>
    </location>
</feature>
<feature type="transmembrane region" description="Helical" evidence="1">
    <location>
        <begin position="338"/>
        <end position="358"/>
    </location>
</feature>
<dbReference type="RefSeq" id="XP_004351298.1">
    <property type="nucleotide sequence ID" value="XM_004351246.1"/>
</dbReference>
<keyword evidence="1" id="KW-0472">Membrane</keyword>
<feature type="transmembrane region" description="Helical" evidence="1">
    <location>
        <begin position="244"/>
        <end position="265"/>
    </location>
</feature>
<dbReference type="EMBL" id="GL883027">
    <property type="protein sequence ID" value="EGG14782.1"/>
    <property type="molecule type" value="Genomic_DNA"/>
</dbReference>
<dbReference type="OrthoDB" id="302705at2759"/>
<dbReference type="GeneID" id="14866744"/>
<keyword evidence="2" id="KW-0732">Signal</keyword>
<protein>
    <submittedName>
        <fullName evidence="3">Phosphoesterase</fullName>
    </submittedName>
</protein>
<dbReference type="Gene3D" id="1.20.144.10">
    <property type="entry name" value="Phosphatidic acid phosphatase type 2/haloperoxidase"/>
    <property type="match status" value="1"/>
</dbReference>
<evidence type="ECO:0000256" key="2">
    <source>
        <dbReference type="SAM" id="SignalP"/>
    </source>
</evidence>
<keyword evidence="1" id="KW-1133">Transmembrane helix</keyword>
<feature type="transmembrane region" description="Helical" evidence="1">
    <location>
        <begin position="104"/>
        <end position="122"/>
    </location>
</feature>
<dbReference type="InterPro" id="IPR036938">
    <property type="entry name" value="PAP2/HPO_sf"/>
</dbReference>
<dbReference type="GO" id="GO:0042392">
    <property type="term" value="F:sphingosine-1-phosphate phosphatase activity"/>
    <property type="evidence" value="ECO:0007669"/>
    <property type="project" value="TreeGrafter"/>
</dbReference>
<dbReference type="OMA" id="FIMQFVN"/>
<name>F4QB10_CACFS</name>
<dbReference type="AlphaFoldDB" id="F4QB10"/>
<keyword evidence="4" id="KW-1185">Reference proteome</keyword>
<accession>F4QB10</accession>
<gene>
    <name evidence="3" type="ORF">DFA_10655</name>
</gene>
<evidence type="ECO:0000313" key="3">
    <source>
        <dbReference type="EMBL" id="EGG14782.1"/>
    </source>
</evidence>
<sequence>MKSVILLLLLISLLAVSQVSAMNTVNCTNVNGDNFFNKCMMNNENVLPLMANFIMQFVNPRTVAYTVTSLLLILPAMFLVGASPSVYPALKNKYVSMRITIVHMLHRAAYPLVLGVGLYAIFRQRRPCECNGVHVGSYYGMPSGDAMAGGILGAFLIDSAPFYPLFARVAGVLLMACVCFERTILGFHTVGQVLTGTSIGFFLHFYSTRVPQWVLIIDIIAQWVLSILALQLDKDLVYASNDPNNLWVWFVWGLSFQILVLFHLFRLGKNPLTGWSILKKSYNAMSKPDLNIQAEAHDQLLSFSISPVCYITIKMSRTSDDEESRERLNRRIVMDSDIVFTVIAFIPFLAVNFISYCMQNWNWMVRTSSSANGGTHM</sequence>
<feature type="chain" id="PRO_5003313948" evidence="2">
    <location>
        <begin position="22"/>
        <end position="377"/>
    </location>
</feature>
<organism evidence="3 4">
    <name type="scientific">Cavenderia fasciculata</name>
    <name type="common">Slime mold</name>
    <name type="synonym">Dictyostelium fasciculatum</name>
    <dbReference type="NCBI Taxonomy" id="261658"/>
    <lineage>
        <taxon>Eukaryota</taxon>
        <taxon>Amoebozoa</taxon>
        <taxon>Evosea</taxon>
        <taxon>Eumycetozoa</taxon>
        <taxon>Dictyostelia</taxon>
        <taxon>Acytosteliales</taxon>
        <taxon>Cavenderiaceae</taxon>
        <taxon>Cavenderia</taxon>
    </lineage>
</organism>
<evidence type="ECO:0000313" key="4">
    <source>
        <dbReference type="Proteomes" id="UP000007797"/>
    </source>
</evidence>
<dbReference type="KEGG" id="dfa:DFA_10655"/>
<feature type="transmembrane region" description="Helical" evidence="1">
    <location>
        <begin position="213"/>
        <end position="232"/>
    </location>
</feature>
<evidence type="ECO:0000256" key="1">
    <source>
        <dbReference type="SAM" id="Phobius"/>
    </source>
</evidence>
<dbReference type="Proteomes" id="UP000007797">
    <property type="component" value="Unassembled WGS sequence"/>
</dbReference>
<dbReference type="PANTHER" id="PTHR14969:SF13">
    <property type="entry name" value="AT30094P"/>
    <property type="match status" value="1"/>
</dbReference>
<feature type="signal peptide" evidence="2">
    <location>
        <begin position="1"/>
        <end position="21"/>
    </location>
</feature>
<dbReference type="SUPFAM" id="SSF48317">
    <property type="entry name" value="Acid phosphatase/Vanadium-dependent haloperoxidase"/>
    <property type="match status" value="1"/>
</dbReference>
<reference evidence="4" key="1">
    <citation type="journal article" date="2011" name="Genome Res.">
        <title>Phylogeny-wide analysis of social amoeba genomes highlights ancient origins for complex intercellular communication.</title>
        <authorList>
            <person name="Heidel A.J."/>
            <person name="Lawal H.M."/>
            <person name="Felder M."/>
            <person name="Schilde C."/>
            <person name="Helps N.R."/>
            <person name="Tunggal B."/>
            <person name="Rivero F."/>
            <person name="John U."/>
            <person name="Schleicher M."/>
            <person name="Eichinger L."/>
            <person name="Platzer M."/>
            <person name="Noegel A.A."/>
            <person name="Schaap P."/>
            <person name="Gloeckner G."/>
        </authorList>
    </citation>
    <scope>NUCLEOTIDE SEQUENCE [LARGE SCALE GENOMIC DNA]</scope>
    <source>
        <strain evidence="4">SH3</strain>
    </source>
</reference>
<feature type="transmembrane region" description="Helical" evidence="1">
    <location>
        <begin position="187"/>
        <end position="207"/>
    </location>
</feature>
<proteinExistence type="predicted"/>
<keyword evidence="1" id="KW-0812">Transmembrane</keyword>
<dbReference type="PANTHER" id="PTHR14969">
    <property type="entry name" value="SPHINGOSINE-1-PHOSPHATE PHOSPHOHYDROLASE"/>
    <property type="match status" value="1"/>
</dbReference>